<dbReference type="InterPro" id="IPR034154">
    <property type="entry name" value="TOPRIM_DnaG/twinkle"/>
</dbReference>
<protein>
    <recommendedName>
        <fullName evidence="3">DNA primase</fullName>
    </recommendedName>
</protein>
<reference evidence="1 2" key="1">
    <citation type="submission" date="2019-02" db="EMBL/GenBank/DDBJ databases">
        <title>Deep-cultivation of Planctomycetes and their phenomic and genomic characterization uncovers novel biology.</title>
        <authorList>
            <person name="Wiegand S."/>
            <person name="Jogler M."/>
            <person name="Boedeker C."/>
            <person name="Pinto D."/>
            <person name="Vollmers J."/>
            <person name="Rivas-Marin E."/>
            <person name="Kohn T."/>
            <person name="Peeters S.H."/>
            <person name="Heuer A."/>
            <person name="Rast P."/>
            <person name="Oberbeckmann S."/>
            <person name="Bunk B."/>
            <person name="Jeske O."/>
            <person name="Meyerdierks A."/>
            <person name="Storesund J.E."/>
            <person name="Kallscheuer N."/>
            <person name="Luecker S."/>
            <person name="Lage O.M."/>
            <person name="Pohl T."/>
            <person name="Merkel B.J."/>
            <person name="Hornburger P."/>
            <person name="Mueller R.-W."/>
            <person name="Bruemmer F."/>
            <person name="Labrenz M."/>
            <person name="Spormann A.M."/>
            <person name="Op den Camp H."/>
            <person name="Overmann J."/>
            <person name="Amann R."/>
            <person name="Jetten M.S.M."/>
            <person name="Mascher T."/>
            <person name="Medema M.H."/>
            <person name="Devos D.P."/>
            <person name="Kaster A.-K."/>
            <person name="Ovreas L."/>
            <person name="Rohde M."/>
            <person name="Galperin M.Y."/>
            <person name="Jogler C."/>
        </authorList>
    </citation>
    <scope>NUCLEOTIDE SEQUENCE [LARGE SCALE GENOMIC DNA]</scope>
    <source>
        <strain evidence="1 2">K22_7</strain>
    </source>
</reference>
<keyword evidence="2" id="KW-1185">Reference proteome</keyword>
<gene>
    <name evidence="1" type="ORF">K227x_27470</name>
</gene>
<dbReference type="Proteomes" id="UP000318538">
    <property type="component" value="Chromosome"/>
</dbReference>
<dbReference type="KEGG" id="rlc:K227x_27470"/>
<dbReference type="EMBL" id="CP036525">
    <property type="protein sequence ID" value="QDT04356.1"/>
    <property type="molecule type" value="Genomic_DNA"/>
</dbReference>
<dbReference type="OrthoDB" id="123525at2"/>
<sequence>MSTSTFTMDFTEVDAEATGRCKSIISALTPISEDILEPRPSNQKNDHTCPLCGHGSFFVDEDVDQHGRVNCHRCNIHTGGPRDTVSQFGGFDSHEAAERIAEYLGIWSAEDVGKPKPTLPKLGIVEAVSKAKRMPLDAFRKFGAKPEKRKTGGKLIEVARVPFWNEHGEMFSYCDLTPNDKALNKPGKGNTGLFLPGRVPAAGETWHGVEGVKDAAALTGLGYLAFGYSGSQLNERFAPLFRGANVVLVPDLDMPGQVGAQKSGGRLFGIAESVRVARLPGEILASKGKDVRDILLTEEGEAKVRDAIANASFWKPDPVGYADSLDADEIGLSCASETPPGNADKKAQGLQDCELILIDGDPVSFRFRCLSVSEKFCELSDWAPSLPAMKKEFLKQTHRPLPMAVCRKWKTLPDRLARPGVMTVERPDASEDYTCVIASAVLRHAAGWLSFENAAAVDWDLVGRRGSIRISGTVYLHAENLHSVLSVEDRMFELTRKRLAKVLRLAGAESKITQLGNGSTATRKRLWPLSTTNIEKLEGIAIGNY</sequence>
<dbReference type="CDD" id="cd01029">
    <property type="entry name" value="TOPRIM_primases"/>
    <property type="match status" value="1"/>
</dbReference>
<evidence type="ECO:0000313" key="2">
    <source>
        <dbReference type="Proteomes" id="UP000318538"/>
    </source>
</evidence>
<proteinExistence type="predicted"/>
<evidence type="ECO:0008006" key="3">
    <source>
        <dbReference type="Google" id="ProtNLM"/>
    </source>
</evidence>
<name>A0A517NB37_9BACT</name>
<evidence type="ECO:0000313" key="1">
    <source>
        <dbReference type="EMBL" id="QDT04356.1"/>
    </source>
</evidence>
<dbReference type="AlphaFoldDB" id="A0A517NB37"/>
<dbReference type="RefSeq" id="WP_145169944.1">
    <property type="nucleotide sequence ID" value="NZ_CP036525.1"/>
</dbReference>
<dbReference type="SUPFAM" id="SSF57783">
    <property type="entry name" value="Zinc beta-ribbon"/>
    <property type="match status" value="1"/>
</dbReference>
<organism evidence="1 2">
    <name type="scientific">Rubripirellula lacrimiformis</name>
    <dbReference type="NCBI Taxonomy" id="1930273"/>
    <lineage>
        <taxon>Bacteria</taxon>
        <taxon>Pseudomonadati</taxon>
        <taxon>Planctomycetota</taxon>
        <taxon>Planctomycetia</taxon>
        <taxon>Pirellulales</taxon>
        <taxon>Pirellulaceae</taxon>
        <taxon>Rubripirellula</taxon>
    </lineage>
</organism>
<accession>A0A517NB37</accession>
<dbReference type="Gene3D" id="3.40.1360.10">
    <property type="match status" value="1"/>
</dbReference>